<comment type="caution">
    <text evidence="2">The sequence shown here is derived from an EMBL/GenBank/DDBJ whole genome shotgun (WGS) entry which is preliminary data.</text>
</comment>
<organism evidence="2 3">
    <name type="scientific">Araneus ventricosus</name>
    <name type="common">Orbweaver spider</name>
    <name type="synonym">Epeira ventricosa</name>
    <dbReference type="NCBI Taxonomy" id="182803"/>
    <lineage>
        <taxon>Eukaryota</taxon>
        <taxon>Metazoa</taxon>
        <taxon>Ecdysozoa</taxon>
        <taxon>Arthropoda</taxon>
        <taxon>Chelicerata</taxon>
        <taxon>Arachnida</taxon>
        <taxon>Araneae</taxon>
        <taxon>Araneomorphae</taxon>
        <taxon>Entelegynae</taxon>
        <taxon>Araneoidea</taxon>
        <taxon>Araneidae</taxon>
        <taxon>Araneus</taxon>
    </lineage>
</organism>
<accession>A0A4Y2KTA5</accession>
<evidence type="ECO:0000313" key="3">
    <source>
        <dbReference type="Proteomes" id="UP000499080"/>
    </source>
</evidence>
<sequence length="44" mass="4726">MWACCTLKHTQGTNRPPAAAVRKLGEELPAQVSSSSSDRGSKLR</sequence>
<dbReference type="EMBL" id="BGPR01273760">
    <property type="protein sequence ID" value="GBN05575.1"/>
    <property type="molecule type" value="Genomic_DNA"/>
</dbReference>
<reference evidence="2 3" key="1">
    <citation type="journal article" date="2019" name="Sci. Rep.">
        <title>Orb-weaving spider Araneus ventricosus genome elucidates the spidroin gene catalogue.</title>
        <authorList>
            <person name="Kono N."/>
            <person name="Nakamura H."/>
            <person name="Ohtoshi R."/>
            <person name="Moran D.A.P."/>
            <person name="Shinohara A."/>
            <person name="Yoshida Y."/>
            <person name="Fujiwara M."/>
            <person name="Mori M."/>
            <person name="Tomita M."/>
            <person name="Arakawa K."/>
        </authorList>
    </citation>
    <scope>NUCLEOTIDE SEQUENCE [LARGE SCALE GENOMIC DNA]</scope>
</reference>
<dbReference type="AlphaFoldDB" id="A0A4Y2KTA5"/>
<dbReference type="Proteomes" id="UP000499080">
    <property type="component" value="Unassembled WGS sequence"/>
</dbReference>
<gene>
    <name evidence="2" type="ORF">AVEN_178025_1</name>
</gene>
<keyword evidence="3" id="KW-1185">Reference proteome</keyword>
<feature type="region of interest" description="Disordered" evidence="1">
    <location>
        <begin position="25"/>
        <end position="44"/>
    </location>
</feature>
<evidence type="ECO:0000313" key="2">
    <source>
        <dbReference type="EMBL" id="GBN05575.1"/>
    </source>
</evidence>
<proteinExistence type="predicted"/>
<protein>
    <submittedName>
        <fullName evidence="2">Uncharacterized protein</fullName>
    </submittedName>
</protein>
<name>A0A4Y2KTA5_ARAVE</name>
<evidence type="ECO:0000256" key="1">
    <source>
        <dbReference type="SAM" id="MobiDB-lite"/>
    </source>
</evidence>
<feature type="non-terminal residue" evidence="2">
    <location>
        <position position="44"/>
    </location>
</feature>